<sequence length="117" mass="12672">MLRRICPLVLALLLGVFATLVQAECTGCLCPGNPCKLCSLPPTKDTSPAGDEAAACLKIREKVPPVSKNTEPNEHYASLNNAMRECVKNGGDVIVNSRRNKEFPSKHYCKPYVASTP</sequence>
<protein>
    <submittedName>
        <fullName evidence="2">Uncharacterized protein</fullName>
    </submittedName>
</protein>
<dbReference type="Proteomes" id="UP000183471">
    <property type="component" value="Unassembled WGS sequence"/>
</dbReference>
<gene>
    <name evidence="2" type="ORF">SAMN05216402_1466</name>
</gene>
<name>A0ABY0TBU5_9PROT</name>
<feature type="chain" id="PRO_5046170738" evidence="1">
    <location>
        <begin position="24"/>
        <end position="117"/>
    </location>
</feature>
<evidence type="ECO:0000313" key="2">
    <source>
        <dbReference type="EMBL" id="SDQ59420.1"/>
    </source>
</evidence>
<proteinExistence type="predicted"/>
<comment type="caution">
    <text evidence="2">The sequence shown here is derived from an EMBL/GenBank/DDBJ whole genome shotgun (WGS) entry which is preliminary data.</text>
</comment>
<feature type="signal peptide" evidence="1">
    <location>
        <begin position="1"/>
        <end position="23"/>
    </location>
</feature>
<dbReference type="EMBL" id="FNKY01000001">
    <property type="protein sequence ID" value="SDQ59420.1"/>
    <property type="molecule type" value="Genomic_DNA"/>
</dbReference>
<accession>A0ABY0TBU5</accession>
<keyword evidence="1" id="KW-0732">Signal</keyword>
<organism evidence="2 3">
    <name type="scientific">Nitrosospira multiformis</name>
    <dbReference type="NCBI Taxonomy" id="1231"/>
    <lineage>
        <taxon>Bacteria</taxon>
        <taxon>Pseudomonadati</taxon>
        <taxon>Pseudomonadota</taxon>
        <taxon>Betaproteobacteria</taxon>
        <taxon>Nitrosomonadales</taxon>
        <taxon>Nitrosomonadaceae</taxon>
        <taxon>Nitrosospira</taxon>
    </lineage>
</organism>
<evidence type="ECO:0000313" key="3">
    <source>
        <dbReference type="Proteomes" id="UP000183471"/>
    </source>
</evidence>
<keyword evidence="3" id="KW-1185">Reference proteome</keyword>
<reference evidence="2 3" key="1">
    <citation type="submission" date="2016-10" db="EMBL/GenBank/DDBJ databases">
        <authorList>
            <person name="Varghese N."/>
            <person name="Submissions S."/>
        </authorList>
    </citation>
    <scope>NUCLEOTIDE SEQUENCE [LARGE SCALE GENOMIC DNA]</scope>
    <source>
        <strain evidence="2 3">Nl1</strain>
    </source>
</reference>
<evidence type="ECO:0000256" key="1">
    <source>
        <dbReference type="SAM" id="SignalP"/>
    </source>
</evidence>